<dbReference type="EMBL" id="JH993918">
    <property type="protein sequence ID" value="ELQ75833.1"/>
    <property type="molecule type" value="Genomic_DNA"/>
</dbReference>
<dbReference type="VEuPathDB" id="MicrosporidiaDB:THOM_1205"/>
<sequence length="54" mass="6420">MKYWLHRLLHCEISAMQREATDWVINFMIQELNTCKNPRGEELLGVFLGVSRKL</sequence>
<name>L7JWI2_TRAHO</name>
<gene>
    <name evidence="1" type="ORF">THOM_1205</name>
</gene>
<keyword evidence="2" id="KW-1185">Reference proteome</keyword>
<evidence type="ECO:0000313" key="1">
    <source>
        <dbReference type="EMBL" id="ELQ75833.1"/>
    </source>
</evidence>
<evidence type="ECO:0000313" key="2">
    <source>
        <dbReference type="Proteomes" id="UP000011185"/>
    </source>
</evidence>
<proteinExistence type="predicted"/>
<reference evidence="1 2" key="1">
    <citation type="journal article" date="2012" name="PLoS Pathog.">
        <title>The genome of the obligate intracellular parasite Trachipleistophora hominis: new insights into microsporidian genome dynamics and reductive evolution.</title>
        <authorList>
            <person name="Heinz E."/>
            <person name="Williams T.A."/>
            <person name="Nakjang S."/>
            <person name="Noel C.J."/>
            <person name="Swan D.C."/>
            <person name="Goldberg A.V."/>
            <person name="Harris S.R."/>
            <person name="Weinmaier T."/>
            <person name="Markert S."/>
            <person name="Becher D."/>
            <person name="Bernhardt J."/>
            <person name="Dagan T."/>
            <person name="Hacker C."/>
            <person name="Lucocq J.M."/>
            <person name="Schweder T."/>
            <person name="Rattei T."/>
            <person name="Hall N."/>
            <person name="Hirt R.P."/>
            <person name="Embley T.M."/>
        </authorList>
    </citation>
    <scope>NUCLEOTIDE SEQUENCE [LARGE SCALE GENOMIC DNA]</scope>
</reference>
<dbReference type="InParanoid" id="L7JWI2"/>
<accession>L7JWI2</accession>
<dbReference type="AlphaFoldDB" id="L7JWI2"/>
<protein>
    <submittedName>
        <fullName evidence="1">Putative transposable element encoded protein</fullName>
    </submittedName>
</protein>
<dbReference type="HOGENOM" id="CLU_3052057_0_0_1"/>
<organism evidence="1 2">
    <name type="scientific">Trachipleistophora hominis</name>
    <name type="common">Microsporidian parasite</name>
    <dbReference type="NCBI Taxonomy" id="72359"/>
    <lineage>
        <taxon>Eukaryota</taxon>
        <taxon>Fungi</taxon>
        <taxon>Fungi incertae sedis</taxon>
        <taxon>Microsporidia</taxon>
        <taxon>Pleistophoridae</taxon>
        <taxon>Trachipleistophora</taxon>
    </lineage>
</organism>
<dbReference type="Proteomes" id="UP000011185">
    <property type="component" value="Unassembled WGS sequence"/>
</dbReference>